<proteinExistence type="inferred from homology"/>
<name>A0A7C4TD29_UNCW3</name>
<sequence length="105" mass="12482">MAGKFIIIYTTFPDLETAQRIIDSLLKNRLIACANIFKIDSIYTWKKKIERAKEYGVFIKTRKTNYKAIESFIKENHPYEVPEIICWDIKDGLSQYLVWIEEETK</sequence>
<gene>
    <name evidence="2" type="ORF">ENV60_07305</name>
</gene>
<comment type="similarity">
    <text evidence="1">Belongs to the CutA family.</text>
</comment>
<dbReference type="GO" id="GO:0005507">
    <property type="term" value="F:copper ion binding"/>
    <property type="evidence" value="ECO:0007669"/>
    <property type="project" value="TreeGrafter"/>
</dbReference>
<dbReference type="EMBL" id="DTGZ01000135">
    <property type="protein sequence ID" value="HGV98086.1"/>
    <property type="molecule type" value="Genomic_DNA"/>
</dbReference>
<accession>A0A7C4TD29</accession>
<organism evidence="2">
    <name type="scientific">candidate division WOR-3 bacterium</name>
    <dbReference type="NCBI Taxonomy" id="2052148"/>
    <lineage>
        <taxon>Bacteria</taxon>
        <taxon>Bacteria division WOR-3</taxon>
    </lineage>
</organism>
<dbReference type="InterPro" id="IPR015867">
    <property type="entry name" value="N-reg_PII/ATP_PRibTrfase_C"/>
</dbReference>
<dbReference type="SUPFAM" id="SSF54913">
    <property type="entry name" value="GlnB-like"/>
    <property type="match status" value="1"/>
</dbReference>
<evidence type="ECO:0000313" key="2">
    <source>
        <dbReference type="EMBL" id="HGV98086.1"/>
    </source>
</evidence>
<dbReference type="PANTHER" id="PTHR23419">
    <property type="entry name" value="DIVALENT CATION TOLERANCE CUTA-RELATED"/>
    <property type="match status" value="1"/>
</dbReference>
<dbReference type="InterPro" id="IPR004323">
    <property type="entry name" value="Ion_tolerance_CutA"/>
</dbReference>
<reference evidence="2" key="1">
    <citation type="journal article" date="2020" name="mSystems">
        <title>Genome- and Community-Level Interaction Insights into Carbon Utilization and Element Cycling Functions of Hydrothermarchaeota in Hydrothermal Sediment.</title>
        <authorList>
            <person name="Zhou Z."/>
            <person name="Liu Y."/>
            <person name="Xu W."/>
            <person name="Pan J."/>
            <person name="Luo Z.H."/>
            <person name="Li M."/>
        </authorList>
    </citation>
    <scope>NUCLEOTIDE SEQUENCE [LARGE SCALE GENOMIC DNA]</scope>
    <source>
        <strain evidence="2">SpSt-774</strain>
    </source>
</reference>
<dbReference type="AlphaFoldDB" id="A0A7C4TD29"/>
<evidence type="ECO:0000256" key="1">
    <source>
        <dbReference type="ARBA" id="ARBA00010169"/>
    </source>
</evidence>
<dbReference type="Pfam" id="PF03091">
    <property type="entry name" value="CutA1"/>
    <property type="match status" value="1"/>
</dbReference>
<dbReference type="GO" id="GO:0010038">
    <property type="term" value="P:response to metal ion"/>
    <property type="evidence" value="ECO:0007669"/>
    <property type="project" value="InterPro"/>
</dbReference>
<protein>
    <submittedName>
        <fullName evidence="2">Divalent-cation tolerance protein CutA</fullName>
    </submittedName>
</protein>
<dbReference type="InterPro" id="IPR011322">
    <property type="entry name" value="N-reg_PII-like_a/b"/>
</dbReference>
<dbReference type="Gene3D" id="3.30.70.120">
    <property type="match status" value="1"/>
</dbReference>
<comment type="caution">
    <text evidence="2">The sequence shown here is derived from an EMBL/GenBank/DDBJ whole genome shotgun (WGS) entry which is preliminary data.</text>
</comment>
<dbReference type="PANTHER" id="PTHR23419:SF8">
    <property type="entry name" value="FI09726P"/>
    <property type="match status" value="1"/>
</dbReference>